<feature type="compositionally biased region" description="Polar residues" evidence="1">
    <location>
        <begin position="318"/>
        <end position="339"/>
    </location>
</feature>
<reference evidence="2" key="1">
    <citation type="submission" date="2020-02" db="EMBL/GenBank/DDBJ databases">
        <authorList>
            <person name="Palmer J.M."/>
        </authorList>
    </citation>
    <scope>NUCLEOTIDE SEQUENCE</scope>
    <source>
        <strain evidence="2">EPUS1.4</strain>
        <tissue evidence="2">Thallus</tissue>
    </source>
</reference>
<accession>A0A8H7EA06</accession>
<feature type="compositionally biased region" description="Basic and acidic residues" evidence="1">
    <location>
        <begin position="305"/>
        <end position="315"/>
    </location>
</feature>
<feature type="region of interest" description="Disordered" evidence="1">
    <location>
        <begin position="262"/>
        <end position="395"/>
    </location>
</feature>
<sequence length="521" mass="57199">MSDGGLNDVADLATEGFAGIPSTMSQSGASHLAYDNSVHYPQTMAENEGLNFEDGGYVDGEASAPNSLAYWKASLHPAEGEEGLTPYLNQQEFEKAEEILDEDNEDVDDELIFSSFQEATSWRSRTRSVNPQSSADPTIPRTLKHKKAAVKLVFKAYKSTVLATDNPGMLKAFQEQKHDNRQVETICWSIVEGCIDRCDRGPLLNAYEPDKAKNNPSIRTFADRLDAIVESLSHQKTICKHLLDAPYLNRFIDDPVGSKQRVESNRKLNRKKGGVMDVGKKALGLTGRKGRPRVSDAGSDDEADEYKSESQEFRGESSGISSPFKTPDQSILAANSTGGPPSIGLNPLYSAERFHSETPTPSNRRRAGTTASQTSLRPRALRSQSTQNFGGPGDMSPNIGRGMALSSMSTLPGPMIDPNMAVYSAQLPYGYQSSYNMANNFTAMNPMNSFENASNFHATRMNNGYDTDLLNRPTSAPRQVPGHFQQTEIEYVPEASGGSNDSDDSDDEYRPGPSRKRRRQH</sequence>
<dbReference type="Proteomes" id="UP000606974">
    <property type="component" value="Unassembled WGS sequence"/>
</dbReference>
<evidence type="ECO:0000256" key="1">
    <source>
        <dbReference type="SAM" id="MobiDB-lite"/>
    </source>
</evidence>
<dbReference type="OrthoDB" id="4851482at2759"/>
<dbReference type="EMBL" id="JAACFV010000014">
    <property type="protein sequence ID" value="KAF7512231.1"/>
    <property type="molecule type" value="Genomic_DNA"/>
</dbReference>
<dbReference type="AlphaFoldDB" id="A0A8H7EA06"/>
<comment type="caution">
    <text evidence="2">The sequence shown here is derived from an EMBL/GenBank/DDBJ whole genome shotgun (WGS) entry which is preliminary data.</text>
</comment>
<proteinExistence type="predicted"/>
<keyword evidence="3" id="KW-1185">Reference proteome</keyword>
<feature type="region of interest" description="Disordered" evidence="1">
    <location>
        <begin position="464"/>
        <end position="521"/>
    </location>
</feature>
<gene>
    <name evidence="2" type="ORF">GJ744_002393</name>
</gene>
<name>A0A8H7EA06_9EURO</name>
<protein>
    <submittedName>
        <fullName evidence="2">Uncharacterized protein</fullName>
    </submittedName>
</protein>
<organism evidence="2 3">
    <name type="scientific">Endocarpon pusillum</name>
    <dbReference type="NCBI Taxonomy" id="364733"/>
    <lineage>
        <taxon>Eukaryota</taxon>
        <taxon>Fungi</taxon>
        <taxon>Dikarya</taxon>
        <taxon>Ascomycota</taxon>
        <taxon>Pezizomycotina</taxon>
        <taxon>Eurotiomycetes</taxon>
        <taxon>Chaetothyriomycetidae</taxon>
        <taxon>Verrucariales</taxon>
        <taxon>Verrucariaceae</taxon>
        <taxon>Endocarpon</taxon>
    </lineage>
</organism>
<evidence type="ECO:0000313" key="2">
    <source>
        <dbReference type="EMBL" id="KAF7512231.1"/>
    </source>
</evidence>
<feature type="compositionally biased region" description="Polar residues" evidence="1">
    <location>
        <begin position="369"/>
        <end position="389"/>
    </location>
</feature>
<evidence type="ECO:0000313" key="3">
    <source>
        <dbReference type="Proteomes" id="UP000606974"/>
    </source>
</evidence>